<dbReference type="OrthoDB" id="9787283at2"/>
<dbReference type="AlphaFoldDB" id="A0A4R5L050"/>
<reference evidence="1 2" key="1">
    <citation type="submission" date="2019-03" db="EMBL/GenBank/DDBJ databases">
        <title>This is whole genome sequence of Paenibacillus sp MS74 strain.</title>
        <authorList>
            <person name="Trinh H.N."/>
        </authorList>
    </citation>
    <scope>NUCLEOTIDE SEQUENCE [LARGE SCALE GENOMIC DNA]</scope>
    <source>
        <strain evidence="1 2">MS74</strain>
    </source>
</reference>
<accession>A0A4R5L050</accession>
<comment type="caution">
    <text evidence="1">The sequence shown here is derived from an EMBL/GenBank/DDBJ whole genome shotgun (WGS) entry which is preliminary data.</text>
</comment>
<keyword evidence="2" id="KW-1185">Reference proteome</keyword>
<dbReference type="EMBL" id="SMRT01000001">
    <property type="protein sequence ID" value="TDG00848.1"/>
    <property type="molecule type" value="Genomic_DNA"/>
</dbReference>
<organism evidence="1 2">
    <name type="scientific">Paenibacillus piri</name>
    <dbReference type="NCBI Taxonomy" id="2547395"/>
    <lineage>
        <taxon>Bacteria</taxon>
        <taxon>Bacillati</taxon>
        <taxon>Bacillota</taxon>
        <taxon>Bacilli</taxon>
        <taxon>Bacillales</taxon>
        <taxon>Paenibacillaceae</taxon>
        <taxon>Paenibacillus</taxon>
    </lineage>
</organism>
<protein>
    <submittedName>
        <fullName evidence="1">Uncharacterized protein</fullName>
    </submittedName>
</protein>
<name>A0A4R5L050_9BACL</name>
<dbReference type="Proteomes" id="UP000295636">
    <property type="component" value="Unassembled WGS sequence"/>
</dbReference>
<gene>
    <name evidence="1" type="ORF">E1757_04330</name>
</gene>
<evidence type="ECO:0000313" key="1">
    <source>
        <dbReference type="EMBL" id="TDG00848.1"/>
    </source>
</evidence>
<evidence type="ECO:0000313" key="2">
    <source>
        <dbReference type="Proteomes" id="UP000295636"/>
    </source>
</evidence>
<dbReference type="RefSeq" id="WP_133225558.1">
    <property type="nucleotide sequence ID" value="NZ_SMRT01000001.1"/>
</dbReference>
<proteinExistence type="predicted"/>
<sequence>MDLAALFTGKLKLNGLQNKGWTIAADNMRYIVPNAALTLTSQHYIDKGEELDEMIRSAQTNYILGNIDDAGWQAELERWRKSGGDTVIEQFTADYIRKYQ</sequence>